<comment type="subcellular location">
    <subcellularLocation>
        <location evidence="1">Membrane</location>
        <topology evidence="1">Multi-pass membrane protein</topology>
    </subcellularLocation>
</comment>
<keyword evidence="4 6" id="KW-1133">Transmembrane helix</keyword>
<feature type="transmembrane region" description="Helical" evidence="6">
    <location>
        <begin position="341"/>
        <end position="372"/>
    </location>
</feature>
<dbReference type="GO" id="GO:0042372">
    <property type="term" value="P:phylloquinone biosynthetic process"/>
    <property type="evidence" value="ECO:0007669"/>
    <property type="project" value="InterPro"/>
</dbReference>
<evidence type="ECO:0000256" key="4">
    <source>
        <dbReference type="ARBA" id="ARBA00022989"/>
    </source>
</evidence>
<reference evidence="7" key="1">
    <citation type="journal article" date="2013" name="J. Plant Res.">
        <title>Effect of fungi and light on seed germination of three Opuntia species from semiarid lands of central Mexico.</title>
        <authorList>
            <person name="Delgado-Sanchez P."/>
            <person name="Jimenez-Bremont J.F."/>
            <person name="Guerrero-Gonzalez Mde L."/>
            <person name="Flores J."/>
        </authorList>
    </citation>
    <scope>NUCLEOTIDE SEQUENCE</scope>
    <source>
        <tissue evidence="7">Cladode</tissue>
    </source>
</reference>
<feature type="transmembrane region" description="Helical" evidence="6">
    <location>
        <begin position="282"/>
        <end position="303"/>
    </location>
</feature>
<dbReference type="GO" id="GO:0016020">
    <property type="term" value="C:membrane"/>
    <property type="evidence" value="ECO:0007669"/>
    <property type="project" value="UniProtKB-SubCell"/>
</dbReference>
<sequence>MKFDIGSSTFEPFNLLRSRYVNTRNKKICNSMASFCSLNPVLGLGFCPGVFTFNGKDRFCHLFPKKDKLFLAGNAIGIPRVTPKPSQRRWWASFECNGKNSDIEDEGRKDVSQATLIWRAIKLPIYSVALVPLTVGSAAAYLQTGQFSVRCYLALLMSSILIITWLNLSNDVYDFDTGADENKKESVVNIIGSRTATLVAANLLLGFGLLGLIWVALEAGNIRSILLLFCAVMCGYMYQCPPFRLSYQGLGEPLCFVAFGPFATTAFYLMQISSREMCYRHPLTSTILSASVLVGYTTTLILFCSHFHQVEGDRAVGKFSPLVRIGQKVGSEVVRIALSTLYSFLFILGIGSALPLASIVLCALTLPVGMFIVDYVKKNYSDNVKMFMAKYYCVRLHALFGAALAAGLVIARRSGKFVPKPILS</sequence>
<evidence type="ECO:0000256" key="5">
    <source>
        <dbReference type="ARBA" id="ARBA00023136"/>
    </source>
</evidence>
<feature type="transmembrane region" description="Helical" evidence="6">
    <location>
        <begin position="250"/>
        <end position="270"/>
    </location>
</feature>
<dbReference type="GO" id="GO:0004659">
    <property type="term" value="F:prenyltransferase activity"/>
    <property type="evidence" value="ECO:0007669"/>
    <property type="project" value="InterPro"/>
</dbReference>
<feature type="transmembrane region" description="Helical" evidence="6">
    <location>
        <begin position="188"/>
        <end position="215"/>
    </location>
</feature>
<evidence type="ECO:0000256" key="6">
    <source>
        <dbReference type="SAM" id="Phobius"/>
    </source>
</evidence>
<dbReference type="CDD" id="cd13962">
    <property type="entry name" value="PT_UbiA_UBIAD1"/>
    <property type="match status" value="1"/>
</dbReference>
<evidence type="ECO:0000313" key="7">
    <source>
        <dbReference type="EMBL" id="MBA4666771.1"/>
    </source>
</evidence>
<dbReference type="HAMAP" id="MF_01938">
    <property type="entry name" value="MenA_2"/>
    <property type="match status" value="1"/>
</dbReference>
<proteinExistence type="inferred from homology"/>
<feature type="transmembrane region" description="Helical" evidence="6">
    <location>
        <begin position="149"/>
        <end position="168"/>
    </location>
</feature>
<dbReference type="InterPro" id="IPR000537">
    <property type="entry name" value="UbiA_prenyltransferase"/>
</dbReference>
<dbReference type="EMBL" id="GISG01232679">
    <property type="protein sequence ID" value="MBA4666771.1"/>
    <property type="molecule type" value="Transcribed_RNA"/>
</dbReference>
<feature type="transmembrane region" description="Helical" evidence="6">
    <location>
        <begin position="222"/>
        <end position="238"/>
    </location>
</feature>
<dbReference type="InterPro" id="IPR026046">
    <property type="entry name" value="UBIAD1"/>
</dbReference>
<organism evidence="7">
    <name type="scientific">Opuntia streptacantha</name>
    <name type="common">Prickly pear cactus</name>
    <name type="synonym">Opuntia cardona</name>
    <dbReference type="NCBI Taxonomy" id="393608"/>
    <lineage>
        <taxon>Eukaryota</taxon>
        <taxon>Viridiplantae</taxon>
        <taxon>Streptophyta</taxon>
        <taxon>Embryophyta</taxon>
        <taxon>Tracheophyta</taxon>
        <taxon>Spermatophyta</taxon>
        <taxon>Magnoliopsida</taxon>
        <taxon>eudicotyledons</taxon>
        <taxon>Gunneridae</taxon>
        <taxon>Pentapetalae</taxon>
        <taxon>Caryophyllales</taxon>
        <taxon>Cactineae</taxon>
        <taxon>Cactaceae</taxon>
        <taxon>Opuntioideae</taxon>
        <taxon>Opuntia</taxon>
    </lineage>
</organism>
<dbReference type="Pfam" id="PF01040">
    <property type="entry name" value="UbiA"/>
    <property type="match status" value="1"/>
</dbReference>
<name>A0A7C9AHI2_OPUST</name>
<protein>
    <recommendedName>
        <fullName evidence="8">1,4-dihydroxy-2-naphthoate polyprenyltransferase</fullName>
    </recommendedName>
</protein>
<keyword evidence="5 6" id="KW-0472">Membrane</keyword>
<reference evidence="7" key="2">
    <citation type="submission" date="2020-07" db="EMBL/GenBank/DDBJ databases">
        <authorList>
            <person name="Vera ALvarez R."/>
            <person name="Arias-Moreno D.M."/>
            <person name="Jimenez-Jacinto V."/>
            <person name="Jimenez-Bremont J.F."/>
            <person name="Swaminathan K."/>
            <person name="Moose S.P."/>
            <person name="Guerrero-Gonzalez M.L."/>
            <person name="Marino-Ramirez L."/>
            <person name="Landsman D."/>
            <person name="Rodriguez-Kessler M."/>
            <person name="Delgado-Sanchez P."/>
        </authorList>
    </citation>
    <scope>NUCLEOTIDE SEQUENCE</scope>
    <source>
        <tissue evidence="7">Cladode</tissue>
    </source>
</reference>
<dbReference type="InterPro" id="IPR011937">
    <property type="entry name" value="DHNA_phytyltransferase_MenA"/>
</dbReference>
<evidence type="ECO:0000256" key="1">
    <source>
        <dbReference type="ARBA" id="ARBA00004141"/>
    </source>
</evidence>
<accession>A0A7C9AHI2</accession>
<dbReference type="AlphaFoldDB" id="A0A7C9AHI2"/>
<evidence type="ECO:0000256" key="2">
    <source>
        <dbReference type="ARBA" id="ARBA00022679"/>
    </source>
</evidence>
<feature type="transmembrane region" description="Helical" evidence="6">
    <location>
        <begin position="123"/>
        <end position="142"/>
    </location>
</feature>
<evidence type="ECO:0008006" key="8">
    <source>
        <dbReference type="Google" id="ProtNLM"/>
    </source>
</evidence>
<dbReference type="PANTHER" id="PTHR13929:SF0">
    <property type="entry name" value="UBIA PRENYLTRANSFERASE DOMAIN-CONTAINING PROTEIN 1"/>
    <property type="match status" value="1"/>
</dbReference>
<dbReference type="NCBIfam" id="TIGR02235">
    <property type="entry name" value="menA_cyano-plnt"/>
    <property type="match status" value="1"/>
</dbReference>
<dbReference type="PANTHER" id="PTHR13929">
    <property type="entry name" value="1,4-DIHYDROXY-2-NAPHTHOATE OCTAPRENYLTRANSFERASE"/>
    <property type="match status" value="1"/>
</dbReference>
<feature type="transmembrane region" description="Helical" evidence="6">
    <location>
        <begin position="392"/>
        <end position="411"/>
    </location>
</feature>
<keyword evidence="2" id="KW-0808">Transferase</keyword>
<evidence type="ECO:0000256" key="3">
    <source>
        <dbReference type="ARBA" id="ARBA00022692"/>
    </source>
</evidence>
<keyword evidence="3 6" id="KW-0812">Transmembrane</keyword>